<gene>
    <name evidence="2" type="ORF">PoB_005361600</name>
</gene>
<comment type="caution">
    <text evidence="2">The sequence shown here is derived from an EMBL/GenBank/DDBJ whole genome shotgun (WGS) entry which is preliminary data.</text>
</comment>
<name>A0AAV4C2X1_9GAST</name>
<evidence type="ECO:0000313" key="3">
    <source>
        <dbReference type="Proteomes" id="UP000735302"/>
    </source>
</evidence>
<dbReference type="Proteomes" id="UP000735302">
    <property type="component" value="Unassembled WGS sequence"/>
</dbReference>
<keyword evidence="3" id="KW-1185">Reference proteome</keyword>
<evidence type="ECO:0000313" key="2">
    <source>
        <dbReference type="EMBL" id="GFO27111.1"/>
    </source>
</evidence>
<proteinExistence type="predicted"/>
<evidence type="ECO:0000256" key="1">
    <source>
        <dbReference type="SAM" id="MobiDB-lite"/>
    </source>
</evidence>
<accession>A0AAV4C2X1</accession>
<sequence>MRRNVDRRAKSMGPILFPVSNSPNLTSLELGLPYGATIPHQGDLRLQGPPSGRGADCGARTRDRWIPADLRAESLATKPPTSPKLEKHNCHLETY</sequence>
<dbReference type="AlphaFoldDB" id="A0AAV4C2X1"/>
<feature type="region of interest" description="Disordered" evidence="1">
    <location>
        <begin position="74"/>
        <end position="95"/>
    </location>
</feature>
<feature type="compositionally biased region" description="Basic and acidic residues" evidence="1">
    <location>
        <begin position="84"/>
        <end position="95"/>
    </location>
</feature>
<reference evidence="2 3" key="1">
    <citation type="journal article" date="2021" name="Elife">
        <title>Chloroplast acquisition without the gene transfer in kleptoplastic sea slugs, Plakobranchus ocellatus.</title>
        <authorList>
            <person name="Maeda T."/>
            <person name="Takahashi S."/>
            <person name="Yoshida T."/>
            <person name="Shimamura S."/>
            <person name="Takaki Y."/>
            <person name="Nagai Y."/>
            <person name="Toyoda A."/>
            <person name="Suzuki Y."/>
            <person name="Arimoto A."/>
            <person name="Ishii H."/>
            <person name="Satoh N."/>
            <person name="Nishiyama T."/>
            <person name="Hasebe M."/>
            <person name="Maruyama T."/>
            <person name="Minagawa J."/>
            <person name="Obokata J."/>
            <person name="Shigenobu S."/>
        </authorList>
    </citation>
    <scope>NUCLEOTIDE SEQUENCE [LARGE SCALE GENOMIC DNA]</scope>
</reference>
<feature type="region of interest" description="Disordered" evidence="1">
    <location>
        <begin position="41"/>
        <end position="60"/>
    </location>
</feature>
<protein>
    <submittedName>
        <fullName evidence="2">Uncharacterized protein</fullName>
    </submittedName>
</protein>
<dbReference type="EMBL" id="BLXT01005881">
    <property type="protein sequence ID" value="GFO27111.1"/>
    <property type="molecule type" value="Genomic_DNA"/>
</dbReference>
<organism evidence="2 3">
    <name type="scientific">Plakobranchus ocellatus</name>
    <dbReference type="NCBI Taxonomy" id="259542"/>
    <lineage>
        <taxon>Eukaryota</taxon>
        <taxon>Metazoa</taxon>
        <taxon>Spiralia</taxon>
        <taxon>Lophotrochozoa</taxon>
        <taxon>Mollusca</taxon>
        <taxon>Gastropoda</taxon>
        <taxon>Heterobranchia</taxon>
        <taxon>Euthyneura</taxon>
        <taxon>Panpulmonata</taxon>
        <taxon>Sacoglossa</taxon>
        <taxon>Placobranchoidea</taxon>
        <taxon>Plakobranchidae</taxon>
        <taxon>Plakobranchus</taxon>
    </lineage>
</organism>